<dbReference type="SUPFAM" id="SSF48403">
    <property type="entry name" value="Ankyrin repeat"/>
    <property type="match status" value="3"/>
</dbReference>
<dbReference type="Pfam" id="PF14420">
    <property type="entry name" value="Clr5"/>
    <property type="match status" value="1"/>
</dbReference>
<dbReference type="Gene3D" id="1.25.40.20">
    <property type="entry name" value="Ankyrin repeat-containing domain"/>
    <property type="match status" value="4"/>
</dbReference>
<keyword evidence="1" id="KW-0677">Repeat</keyword>
<keyword evidence="5" id="KW-1185">Reference proteome</keyword>
<protein>
    <recommendedName>
        <fullName evidence="3">Clr5 domain-containing protein</fullName>
    </recommendedName>
</protein>
<dbReference type="Proteomes" id="UP001056012">
    <property type="component" value="Chromosome 3"/>
</dbReference>
<keyword evidence="2" id="KW-0040">ANK repeat</keyword>
<dbReference type="InterPro" id="IPR002110">
    <property type="entry name" value="Ankyrin_rpt"/>
</dbReference>
<accession>A0A9Q9DTI3</accession>
<dbReference type="OrthoDB" id="3694222at2759"/>
<evidence type="ECO:0000256" key="2">
    <source>
        <dbReference type="ARBA" id="ARBA00023043"/>
    </source>
</evidence>
<sequence length="1191" mass="132659">MPKKNHPRISQTKWESHKDTIENLYLSEGKSLKGEGGVIELMKLKGFSASKPQYESQFIRWGFKKKLTRETWHTLGRIIEERDEAGLFSRVYAHGTCLADEKVRKETARYRKCETNRECCLKRELPPGVEVQSDQEDGNQENQYQDEAEETIVSLEAQGTYLDDPQTTDFPTNLLIPEEPWNLESSHNCYQTNNLNNLYNRVFSDHPTPNFHRDTSPHFPHSDTLPLVTPIRRSPSTSFSGIAEFRDIFYIPKNTISLFTDLNKPFFRGFRALFRNNQSKILASINQTKHLLPGEPGQELQRSSVDVVILKQILYLLMNNFAGSDYAAFDTIFEQVRQFSVAHMEDILDALPHLYAAALQQSILTIAIKSNIPVLVSAVLRRGLDINRVTCRFGGRRYTPLGLACKFCSLEIVKILLHAGANPNQTIHQNPSSSPIYILIGLIPWSSGVNGPPIDSGILRYLLEARARIPIRMLESSRFWRCETVLDVYIQYNKLPIDFAGESFSSINIISDFLGFCRAEKVIAVLQSAFQGLTLEEELQGAEQYLKFVFEIASKQGIISLVDYCLESGLTPNLACLYNAIYGNNLVLVERYIQLGVGIHDLFPGGFSLDFGGKGPMRIFPSAVDSALLEGYSFETCPTTPFAEAIRYGRQEIVTLFKSYGPSQAYISPECIRSIILAAAEVGNKDIVQEFLAMGIGKFEVRDPFFPVLVAAATLGGNDDIVELLMMAGVRPNYTSIAAAILTRNARLLELFLNSTNSTESETAIAYLAVRWGDRDILRLLIDAGVSVSGARTALRPLQLRSFRWEIRTPLEQAVRQGDHETARCLLENGADIDGTSPMNNNSPLQEAVQCGHEQFVQYLLDHGADPNDPCALQAAAKKSCKLARAILVSFCQRYPNGYKTFAIPALREAIENKDEILVRMLVGHVDVNMTLYLRDDGFMTRYLPSLLGKGIATGNIKVVQILLDSDGNPNSTVEFSNKGRLNAVLKAISTGNLDMVKLLHNAGANLNFGAILRINRTALQLAVELGNFEIVKFLLEQGVDVNGSPCIWEGGTALQYAAKAGSIRIAEMLIEHGADINAPGSKYLGRTAFEFAAEHGRIDMLLLLFHRDVNILSDGGEQIRRAREFAENNGQIAAKDLVEQLGAEAQRRVFSSSENNFSQGLAYTSGGLGLLGTEWTEYQQRENVHGETAW</sequence>
<dbReference type="AlphaFoldDB" id="A0A9Q9DTI3"/>
<dbReference type="PANTHER" id="PTHR24198:SF165">
    <property type="entry name" value="ANKYRIN REPEAT-CONTAINING PROTEIN-RELATED"/>
    <property type="match status" value="1"/>
</dbReference>
<name>A0A9Q9DTI3_CURCL</name>
<proteinExistence type="predicted"/>
<reference evidence="4" key="1">
    <citation type="submission" date="2021-12" db="EMBL/GenBank/DDBJ databases">
        <title>Curvularia clavata genome.</title>
        <authorList>
            <person name="Cao Y."/>
        </authorList>
    </citation>
    <scope>NUCLEOTIDE SEQUENCE</scope>
    <source>
        <strain evidence="4">Yc1106</strain>
    </source>
</reference>
<dbReference type="VEuPathDB" id="FungiDB:yc1106_05088"/>
<dbReference type="EMBL" id="CP089276">
    <property type="protein sequence ID" value="USP77814.1"/>
    <property type="molecule type" value="Genomic_DNA"/>
</dbReference>
<evidence type="ECO:0000313" key="5">
    <source>
        <dbReference type="Proteomes" id="UP001056012"/>
    </source>
</evidence>
<feature type="domain" description="Clr5" evidence="3">
    <location>
        <begin position="11"/>
        <end position="65"/>
    </location>
</feature>
<dbReference type="PRINTS" id="PR01415">
    <property type="entry name" value="ANKYRIN"/>
</dbReference>
<dbReference type="InterPro" id="IPR025676">
    <property type="entry name" value="Clr5_dom"/>
</dbReference>
<organism evidence="4 5">
    <name type="scientific">Curvularia clavata</name>
    <dbReference type="NCBI Taxonomy" id="95742"/>
    <lineage>
        <taxon>Eukaryota</taxon>
        <taxon>Fungi</taxon>
        <taxon>Dikarya</taxon>
        <taxon>Ascomycota</taxon>
        <taxon>Pezizomycotina</taxon>
        <taxon>Dothideomycetes</taxon>
        <taxon>Pleosporomycetidae</taxon>
        <taxon>Pleosporales</taxon>
        <taxon>Pleosporineae</taxon>
        <taxon>Pleosporaceae</taxon>
        <taxon>Curvularia</taxon>
    </lineage>
</organism>
<evidence type="ECO:0000256" key="1">
    <source>
        <dbReference type="ARBA" id="ARBA00022737"/>
    </source>
</evidence>
<evidence type="ECO:0000313" key="4">
    <source>
        <dbReference type="EMBL" id="USP77814.1"/>
    </source>
</evidence>
<dbReference type="Pfam" id="PF00023">
    <property type="entry name" value="Ank"/>
    <property type="match status" value="1"/>
</dbReference>
<dbReference type="PANTHER" id="PTHR24198">
    <property type="entry name" value="ANKYRIN REPEAT AND PROTEIN KINASE DOMAIN-CONTAINING PROTEIN"/>
    <property type="match status" value="1"/>
</dbReference>
<dbReference type="SMART" id="SM00248">
    <property type="entry name" value="ANK"/>
    <property type="match status" value="14"/>
</dbReference>
<gene>
    <name evidence="4" type="ORF">yc1106_05088</name>
</gene>
<dbReference type="InterPro" id="IPR036770">
    <property type="entry name" value="Ankyrin_rpt-contain_sf"/>
</dbReference>
<dbReference type="Pfam" id="PF12796">
    <property type="entry name" value="Ank_2"/>
    <property type="match status" value="3"/>
</dbReference>
<evidence type="ECO:0000259" key="3">
    <source>
        <dbReference type="Pfam" id="PF14420"/>
    </source>
</evidence>